<evidence type="ECO:0008006" key="3">
    <source>
        <dbReference type="Google" id="ProtNLM"/>
    </source>
</evidence>
<accession>A0A160TRR2</accession>
<feature type="compositionally biased region" description="Basic and acidic residues" evidence="1">
    <location>
        <begin position="9"/>
        <end position="21"/>
    </location>
</feature>
<reference evidence="2" key="1">
    <citation type="submission" date="2015-10" db="EMBL/GenBank/DDBJ databases">
        <authorList>
            <person name="Gilbert D.G."/>
        </authorList>
    </citation>
    <scope>NUCLEOTIDE SEQUENCE</scope>
</reference>
<dbReference type="SUPFAM" id="SSF141371">
    <property type="entry name" value="PilZ domain-like"/>
    <property type="match status" value="1"/>
</dbReference>
<sequence>MAAFGSARPVDERGTPRDEVHFRTRAFGPDARPVNLLIVNISALGLMARCDVPYKVGDRLTVTLPVVGVITTEIRWLLGGRIGCELDQAIELADYYDLLAVLLRGR</sequence>
<gene>
    <name evidence="2" type="ORF">MGWOODY_Smn3238</name>
</gene>
<dbReference type="AlphaFoldDB" id="A0A160TRR2"/>
<evidence type="ECO:0000256" key="1">
    <source>
        <dbReference type="SAM" id="MobiDB-lite"/>
    </source>
</evidence>
<protein>
    <recommendedName>
        <fullName evidence="3">PilZ domain-containing protein</fullName>
    </recommendedName>
</protein>
<evidence type="ECO:0000313" key="2">
    <source>
        <dbReference type="EMBL" id="CUS46549.1"/>
    </source>
</evidence>
<name>A0A160TRR2_9ZZZZ</name>
<organism evidence="2">
    <name type="scientific">hydrothermal vent metagenome</name>
    <dbReference type="NCBI Taxonomy" id="652676"/>
    <lineage>
        <taxon>unclassified sequences</taxon>
        <taxon>metagenomes</taxon>
        <taxon>ecological metagenomes</taxon>
    </lineage>
</organism>
<dbReference type="EMBL" id="CZQE01000376">
    <property type="protein sequence ID" value="CUS46549.1"/>
    <property type="molecule type" value="Genomic_DNA"/>
</dbReference>
<feature type="region of interest" description="Disordered" evidence="1">
    <location>
        <begin position="1"/>
        <end position="21"/>
    </location>
</feature>
<proteinExistence type="predicted"/>